<dbReference type="AlphaFoldDB" id="A0A3E4M5N4"/>
<accession>A0A3E4M5N4</accession>
<name>A0A3E4M5N4_9FIRM</name>
<evidence type="ECO:0000256" key="1">
    <source>
        <dbReference type="SAM" id="MobiDB-lite"/>
    </source>
</evidence>
<feature type="compositionally biased region" description="Polar residues" evidence="1">
    <location>
        <begin position="42"/>
        <end position="52"/>
    </location>
</feature>
<feature type="region of interest" description="Disordered" evidence="1">
    <location>
        <begin position="19"/>
        <end position="52"/>
    </location>
</feature>
<reference evidence="2 3" key="1">
    <citation type="submission" date="2018-08" db="EMBL/GenBank/DDBJ databases">
        <title>A genome reference for cultivated species of the human gut microbiota.</title>
        <authorList>
            <person name="Zou Y."/>
            <person name="Xue W."/>
            <person name="Luo G."/>
        </authorList>
    </citation>
    <scope>NUCLEOTIDE SEQUENCE [LARGE SCALE GENOMIC DNA]</scope>
    <source>
        <strain evidence="2 3">TF11-15AC</strain>
    </source>
</reference>
<dbReference type="RefSeq" id="WP_117685221.1">
    <property type="nucleotide sequence ID" value="NZ_QSQP01000003.1"/>
</dbReference>
<evidence type="ECO:0000313" key="2">
    <source>
        <dbReference type="EMBL" id="RGK44632.1"/>
    </source>
</evidence>
<comment type="caution">
    <text evidence="2">The sequence shown here is derived from an EMBL/GenBank/DDBJ whole genome shotgun (WGS) entry which is preliminary data.</text>
</comment>
<organism evidence="2 3">
    <name type="scientific">Agathobacter rectalis</name>
    <dbReference type="NCBI Taxonomy" id="39491"/>
    <lineage>
        <taxon>Bacteria</taxon>
        <taxon>Bacillati</taxon>
        <taxon>Bacillota</taxon>
        <taxon>Clostridia</taxon>
        <taxon>Lachnospirales</taxon>
        <taxon>Lachnospiraceae</taxon>
        <taxon>Agathobacter</taxon>
    </lineage>
</organism>
<evidence type="ECO:0000313" key="3">
    <source>
        <dbReference type="Proteomes" id="UP000261052"/>
    </source>
</evidence>
<dbReference type="EMBL" id="QSQP01000003">
    <property type="protein sequence ID" value="RGK44632.1"/>
    <property type="molecule type" value="Genomic_DNA"/>
</dbReference>
<proteinExistence type="predicted"/>
<dbReference type="Proteomes" id="UP000261052">
    <property type="component" value="Unassembled WGS sequence"/>
</dbReference>
<sequence length="102" mass="11393">MTVDTTEIYEAVPDTEIIENSEVLNEQGQESISQGEKEDNTEGVTTDNSTPVAGSTVQTVDYTSKIDAISNDVHLIMFILLFSFCWSCMKSWRTHSLKGVRK</sequence>
<feature type="compositionally biased region" description="Polar residues" evidence="1">
    <location>
        <begin position="22"/>
        <end position="34"/>
    </location>
</feature>
<gene>
    <name evidence="2" type="ORF">DXD13_03365</name>
</gene>
<protein>
    <submittedName>
        <fullName evidence="2">Uncharacterized protein</fullName>
    </submittedName>
</protein>